<dbReference type="InterPro" id="IPR040230">
    <property type="entry name" value="TIKI1/2-like"/>
</dbReference>
<proteinExistence type="inferred from homology"/>
<comment type="cofactor">
    <cofactor evidence="1">
        <name>Co(2+)</name>
        <dbReference type="ChEBI" id="CHEBI:48828"/>
    </cofactor>
</comment>
<feature type="transmembrane region" description="Helical" evidence="13">
    <location>
        <begin position="6"/>
        <end position="35"/>
    </location>
</feature>
<comment type="similarity">
    <text evidence="3 13">Belongs to the TIKI family.</text>
</comment>
<keyword evidence="5 13" id="KW-0812">Transmembrane</keyword>
<keyword evidence="12" id="KW-0325">Glycoprotein</keyword>
<dbReference type="GO" id="GO:0004222">
    <property type="term" value="F:metalloendopeptidase activity"/>
    <property type="evidence" value="ECO:0007669"/>
    <property type="project" value="UniProtKB-UniRule"/>
</dbReference>
<dbReference type="EC" id="3.4.-.-" evidence="13"/>
<evidence type="ECO:0000256" key="13">
    <source>
        <dbReference type="RuleBase" id="RU369069"/>
    </source>
</evidence>
<keyword evidence="8 13" id="KW-0378">Hydrolase</keyword>
<evidence type="ECO:0000256" key="1">
    <source>
        <dbReference type="ARBA" id="ARBA00001941"/>
    </source>
</evidence>
<sequence length="156" mass="18519">FSSFFFFFFATTSSSFLFSQIILFFFFKLFFFFFVTNKIICNFSFQVNKKSIFLWSIERNNVIEGYMFGTIHVPFTEVWEEVSEKVKTAFARSDSVVFELDLYNANTIEQLSKCKNIPDGGTVKDYLSPKLYLRLEHCTIFFCQEFSSFFIYKILP</sequence>
<dbReference type="CDD" id="cd14789">
    <property type="entry name" value="Tiki"/>
    <property type="match status" value="1"/>
</dbReference>
<comment type="subcellular location">
    <subcellularLocation>
        <location evidence="13">Cell membrane</location>
        <topology evidence="13">Single-pass type I membrane protein</topology>
    </subcellularLocation>
    <subcellularLocation>
        <location evidence="2">Membrane</location>
        <topology evidence="2">Single-pass type I membrane protein</topology>
    </subcellularLocation>
</comment>
<keyword evidence="10 13" id="KW-0482">Metalloprotease</keyword>
<dbReference type="PANTHER" id="PTHR31120:SF6">
    <property type="entry name" value="METALLOPROTEASE TIKI HOMOLOG"/>
    <property type="match status" value="1"/>
</dbReference>
<name>A0A1I8EXD8_WUCBA</name>
<dbReference type="GO" id="GO:0006508">
    <property type="term" value="P:proteolysis"/>
    <property type="evidence" value="ECO:0007669"/>
    <property type="project" value="UniProtKB-KW"/>
</dbReference>
<evidence type="ECO:0000256" key="12">
    <source>
        <dbReference type="ARBA" id="ARBA00023180"/>
    </source>
</evidence>
<dbReference type="Pfam" id="PF01963">
    <property type="entry name" value="TraB_PrgY_gumN"/>
    <property type="match status" value="1"/>
</dbReference>
<keyword evidence="9 13" id="KW-1133">Transmembrane helix</keyword>
<dbReference type="GO" id="GO:0005886">
    <property type="term" value="C:plasma membrane"/>
    <property type="evidence" value="ECO:0007669"/>
    <property type="project" value="UniProtKB-SubCell"/>
</dbReference>
<dbReference type="InterPro" id="IPR002816">
    <property type="entry name" value="TraB/PrgY/GumN_fam"/>
</dbReference>
<dbReference type="GO" id="GO:0016055">
    <property type="term" value="P:Wnt signaling pathway"/>
    <property type="evidence" value="ECO:0007669"/>
    <property type="project" value="UniProtKB-KW"/>
</dbReference>
<keyword evidence="6 13" id="KW-0479">Metal-binding</keyword>
<dbReference type="GO" id="GO:0046872">
    <property type="term" value="F:metal ion binding"/>
    <property type="evidence" value="ECO:0007669"/>
    <property type="project" value="UniProtKB-UniRule"/>
</dbReference>
<evidence type="ECO:0000313" key="14">
    <source>
        <dbReference type="WBParaSite" id="maker-PairedContig_5808-snap-gene-0.9-mRNA-1"/>
    </source>
</evidence>
<evidence type="ECO:0000256" key="9">
    <source>
        <dbReference type="ARBA" id="ARBA00022989"/>
    </source>
</evidence>
<evidence type="ECO:0000256" key="5">
    <source>
        <dbReference type="ARBA" id="ARBA00022692"/>
    </source>
</evidence>
<keyword evidence="11 13" id="KW-0472">Membrane</keyword>
<evidence type="ECO:0000256" key="11">
    <source>
        <dbReference type="ARBA" id="ARBA00023136"/>
    </source>
</evidence>
<keyword evidence="4 13" id="KW-0645">Protease</keyword>
<comment type="cofactor">
    <cofactor evidence="13">
        <name>Mn(2+)</name>
        <dbReference type="ChEBI" id="CHEBI:29035"/>
    </cofactor>
    <cofactor evidence="13">
        <name>Co(2+)</name>
        <dbReference type="ChEBI" id="CHEBI:48828"/>
    </cofactor>
    <text evidence="13">Divalent metal cations. Mn(2+) or Co(2+).</text>
</comment>
<evidence type="ECO:0000256" key="6">
    <source>
        <dbReference type="ARBA" id="ARBA00022723"/>
    </source>
</evidence>
<keyword evidence="13" id="KW-1003">Cell membrane</keyword>
<evidence type="ECO:0000256" key="4">
    <source>
        <dbReference type="ARBA" id="ARBA00022670"/>
    </source>
</evidence>
<keyword evidence="7 13" id="KW-0732">Signal</keyword>
<organism evidence="14">
    <name type="scientific">Wuchereria bancrofti</name>
    <dbReference type="NCBI Taxonomy" id="6293"/>
    <lineage>
        <taxon>Eukaryota</taxon>
        <taxon>Metazoa</taxon>
        <taxon>Ecdysozoa</taxon>
        <taxon>Nematoda</taxon>
        <taxon>Chromadorea</taxon>
        <taxon>Rhabditida</taxon>
        <taxon>Spirurina</taxon>
        <taxon>Spiruromorpha</taxon>
        <taxon>Filarioidea</taxon>
        <taxon>Onchocercidae</taxon>
        <taxon>Wuchereria</taxon>
    </lineage>
</organism>
<keyword evidence="13" id="KW-0879">Wnt signaling pathway</keyword>
<dbReference type="PANTHER" id="PTHR31120">
    <property type="entry name" value="METALLOPROTEASE TIKI"/>
    <property type="match status" value="1"/>
</dbReference>
<evidence type="ECO:0000256" key="7">
    <source>
        <dbReference type="ARBA" id="ARBA00022729"/>
    </source>
</evidence>
<evidence type="ECO:0000256" key="3">
    <source>
        <dbReference type="ARBA" id="ARBA00008261"/>
    </source>
</evidence>
<accession>A0A1I8EXD8</accession>
<protein>
    <recommendedName>
        <fullName evidence="13">Metalloprotease TIKI homolog</fullName>
        <ecNumber evidence="13">3.4.-.-</ecNumber>
    </recommendedName>
</protein>
<evidence type="ECO:0000256" key="2">
    <source>
        <dbReference type="ARBA" id="ARBA00004479"/>
    </source>
</evidence>
<dbReference type="GO" id="GO:0030178">
    <property type="term" value="P:negative regulation of Wnt signaling pathway"/>
    <property type="evidence" value="ECO:0007669"/>
    <property type="project" value="UniProtKB-UniRule"/>
</dbReference>
<reference evidence="14" key="1">
    <citation type="submission" date="2016-11" db="UniProtKB">
        <authorList>
            <consortium name="WormBaseParasite"/>
        </authorList>
    </citation>
    <scope>IDENTIFICATION</scope>
    <source>
        <strain evidence="14">pt0022</strain>
    </source>
</reference>
<dbReference type="WBParaSite" id="maker-PairedContig_5808-snap-gene-0.9-mRNA-1">
    <property type="protein sequence ID" value="maker-PairedContig_5808-snap-gene-0.9-mRNA-1"/>
    <property type="gene ID" value="maker-PairedContig_5808-snap-gene-0.9"/>
</dbReference>
<evidence type="ECO:0000256" key="10">
    <source>
        <dbReference type="ARBA" id="ARBA00023049"/>
    </source>
</evidence>
<comment type="function">
    <text evidence="13">Metalloprotease that acts as a negative regulator of the Wnt signaling pathway.</text>
</comment>
<dbReference type="AlphaFoldDB" id="A0A1I8EXD8"/>
<evidence type="ECO:0000256" key="8">
    <source>
        <dbReference type="ARBA" id="ARBA00022801"/>
    </source>
</evidence>